<dbReference type="EMBL" id="CP097095">
    <property type="protein sequence ID" value="UQF80076.1"/>
    <property type="molecule type" value="Genomic_DNA"/>
</dbReference>
<accession>A0A9E7AGA7</accession>
<evidence type="ECO:0000259" key="3">
    <source>
        <dbReference type="PROSITE" id="PS51866"/>
    </source>
</evidence>
<dbReference type="InterPro" id="IPR005116">
    <property type="entry name" value="Transp-assoc_OB_typ1"/>
</dbReference>
<dbReference type="InterPro" id="IPR004606">
    <property type="entry name" value="Mop_domain"/>
</dbReference>
<evidence type="ECO:0000256" key="2">
    <source>
        <dbReference type="PROSITE-ProRule" id="PRU01213"/>
    </source>
</evidence>
<organism evidence="4 5">
    <name type="scientific">Actinomyces graevenitzii</name>
    <dbReference type="NCBI Taxonomy" id="55565"/>
    <lineage>
        <taxon>Bacteria</taxon>
        <taxon>Bacillati</taxon>
        <taxon>Actinomycetota</taxon>
        <taxon>Actinomycetes</taxon>
        <taxon>Actinomycetales</taxon>
        <taxon>Actinomycetaceae</taxon>
        <taxon>Actinomyces</taxon>
    </lineage>
</organism>
<dbReference type="NCBIfam" id="TIGR00638">
    <property type="entry name" value="Mop"/>
    <property type="match status" value="1"/>
</dbReference>
<evidence type="ECO:0000313" key="5">
    <source>
        <dbReference type="Proteomes" id="UP000830236"/>
    </source>
</evidence>
<dbReference type="PROSITE" id="PS51866">
    <property type="entry name" value="MOP"/>
    <property type="match status" value="1"/>
</dbReference>
<proteinExistence type="predicted"/>
<gene>
    <name evidence="4" type="ORF">M3I41_02005</name>
</gene>
<keyword evidence="1 2" id="KW-0500">Molybdenum</keyword>
<dbReference type="Pfam" id="PF03459">
    <property type="entry name" value="TOBE"/>
    <property type="match status" value="1"/>
</dbReference>
<protein>
    <submittedName>
        <fullName evidence="4">Molybdopterin-binding protein</fullName>
    </submittedName>
</protein>
<dbReference type="SUPFAM" id="SSF50331">
    <property type="entry name" value="MOP-like"/>
    <property type="match status" value="1"/>
</dbReference>
<dbReference type="Proteomes" id="UP000830236">
    <property type="component" value="Chromosome"/>
</dbReference>
<dbReference type="GO" id="GO:0015689">
    <property type="term" value="P:molybdate ion transport"/>
    <property type="evidence" value="ECO:0007669"/>
    <property type="project" value="InterPro"/>
</dbReference>
<dbReference type="Gene3D" id="2.40.50.100">
    <property type="match status" value="1"/>
</dbReference>
<evidence type="ECO:0000256" key="1">
    <source>
        <dbReference type="ARBA" id="ARBA00022505"/>
    </source>
</evidence>
<name>A0A9E7AGA7_9ACTO</name>
<evidence type="ECO:0000313" key="4">
    <source>
        <dbReference type="EMBL" id="UQF80076.1"/>
    </source>
</evidence>
<dbReference type="InterPro" id="IPR008995">
    <property type="entry name" value="Mo/tungstate-bd_C_term_dom"/>
</dbReference>
<dbReference type="KEGG" id="agh:M3I41_02005"/>
<reference evidence="4" key="1">
    <citation type="submission" date="2022-05" db="EMBL/GenBank/DDBJ databases">
        <title>Using nanopore sequencing to obtain complete genomes from saliva samples.</title>
        <authorList>
            <person name="Baker J.L."/>
        </authorList>
    </citation>
    <scope>NUCLEOTIDE SEQUENCE</scope>
    <source>
        <strain evidence="4">JCVI-JB-Ag32</strain>
    </source>
</reference>
<dbReference type="AlphaFoldDB" id="A0A9E7AGA7"/>
<feature type="domain" description="Mop" evidence="3">
    <location>
        <begin position="2"/>
        <end position="68"/>
    </location>
</feature>
<sequence>MKLSARNQFPGKVVEVTEGAVNGIVKIEIAPGLVISSSITNAAIEELGLKVGAEAVAVIKASNVIVGIED</sequence>